<dbReference type="OrthoDB" id="5500241at2"/>
<dbReference type="RefSeq" id="WP_126157972.1">
    <property type="nucleotide sequence ID" value="NZ_RQXW01000005.1"/>
</dbReference>
<evidence type="ECO:0000313" key="2">
    <source>
        <dbReference type="Proteomes" id="UP000283087"/>
    </source>
</evidence>
<evidence type="ECO:0008006" key="3">
    <source>
        <dbReference type="Google" id="ProtNLM"/>
    </source>
</evidence>
<dbReference type="EMBL" id="RQXW01000005">
    <property type="protein sequence ID" value="RTE66373.1"/>
    <property type="molecule type" value="Genomic_DNA"/>
</dbReference>
<name>A0A430KSR8_9GAMM</name>
<proteinExistence type="predicted"/>
<keyword evidence="2" id="KW-1185">Reference proteome</keyword>
<dbReference type="Proteomes" id="UP000283087">
    <property type="component" value="Unassembled WGS sequence"/>
</dbReference>
<dbReference type="AlphaFoldDB" id="A0A430KSR8"/>
<comment type="caution">
    <text evidence="1">The sequence shown here is derived from an EMBL/GenBank/DDBJ whole genome shotgun (WGS) entry which is preliminary data.</text>
</comment>
<dbReference type="Gene3D" id="3.40.960.10">
    <property type="entry name" value="VSR Endonuclease"/>
    <property type="match status" value="1"/>
</dbReference>
<gene>
    <name evidence="1" type="ORF">EH243_07190</name>
</gene>
<evidence type="ECO:0000313" key="1">
    <source>
        <dbReference type="EMBL" id="RTE66373.1"/>
    </source>
</evidence>
<reference evidence="1 2" key="1">
    <citation type="submission" date="2018-11" db="EMBL/GenBank/DDBJ databases">
        <title>The draft genome sequence of Amphritea opalescens ANRC-JH13T.</title>
        <authorList>
            <person name="Fang Z."/>
            <person name="Zhang Y."/>
            <person name="Han X."/>
        </authorList>
    </citation>
    <scope>NUCLEOTIDE SEQUENCE [LARGE SCALE GENOMIC DNA]</scope>
    <source>
        <strain evidence="1 2">ANRC-JH13</strain>
    </source>
</reference>
<protein>
    <recommendedName>
        <fullName evidence="3">Glycerol kinase</fullName>
    </recommendedName>
</protein>
<organism evidence="1 2">
    <name type="scientific">Amphritea opalescens</name>
    <dbReference type="NCBI Taxonomy" id="2490544"/>
    <lineage>
        <taxon>Bacteria</taxon>
        <taxon>Pseudomonadati</taxon>
        <taxon>Pseudomonadota</taxon>
        <taxon>Gammaproteobacteria</taxon>
        <taxon>Oceanospirillales</taxon>
        <taxon>Oceanospirillaceae</taxon>
        <taxon>Amphritea</taxon>
    </lineage>
</organism>
<sequence>MTQDQQRISTSALAKALGKSSRQMFTELEALGWIKRVDNQWQLTSKGEFEQGRYRDSERYGRYIVWPDSVVEHRALVNTEDQFTTAKGLGLKTGLPAARINQLLADLGWVTPWLKGWQLTSFGTAQGGIQKEDASTAIPYVSWPKKLTENALFKRSLEQFKEAAAVETVTGCRAMDGHLLRSDAEVKIDNWLYLAGISHACHKPLPLKESAHADFYLPQIGLYIEFWGSENDPSYLAEKMRKKALYEQYGLAVIEFQESDLAQLEELLPRQLRRFGLAC</sequence>
<accession>A0A430KSR8</accession>